<organism evidence="5 6">
    <name type="scientific">Desulfobotulus mexicanus</name>
    <dbReference type="NCBI Taxonomy" id="2586642"/>
    <lineage>
        <taxon>Bacteria</taxon>
        <taxon>Pseudomonadati</taxon>
        <taxon>Thermodesulfobacteriota</taxon>
        <taxon>Desulfobacteria</taxon>
        <taxon>Desulfobacterales</taxon>
        <taxon>Desulfobacteraceae</taxon>
        <taxon>Desulfobotulus</taxon>
    </lineage>
</organism>
<dbReference type="PROSITE" id="PS51257">
    <property type="entry name" value="PROKAR_LIPOPROTEIN"/>
    <property type="match status" value="1"/>
</dbReference>
<feature type="repeat" description="TPR" evidence="3">
    <location>
        <begin position="36"/>
        <end position="69"/>
    </location>
</feature>
<dbReference type="PROSITE" id="PS50005">
    <property type="entry name" value="TPR"/>
    <property type="match status" value="3"/>
</dbReference>
<evidence type="ECO:0000313" key="5">
    <source>
        <dbReference type="EMBL" id="TYT76137.1"/>
    </source>
</evidence>
<evidence type="ECO:0000256" key="3">
    <source>
        <dbReference type="PROSITE-ProRule" id="PRU00339"/>
    </source>
</evidence>
<sequence length="256" mass="28788">MHCLTKTGVRLFFILALAFLLSGGCAGKRAANINEARAVRDLGEAYLIQGSYSRALQEFLKAEQLNPRDPYLYNNMGLTYLALDRPESAVLSFKKAVNIKSDYAPAQNNLATAYMATGNWDEAIEVLKLLSEDLLYATPHYALSNLGWAYYNLSNYDAALRYYNRSLRHEPRHPPALRGQAMTFSAMGRMSEALRSADRLTTELPQNDAAWMLKGEILEKMNQKEEAKKAYEEALRTAGEDTAMKDDAESALRRLK</sequence>
<evidence type="ECO:0000256" key="1">
    <source>
        <dbReference type="ARBA" id="ARBA00022737"/>
    </source>
</evidence>
<dbReference type="SUPFAM" id="SSF48452">
    <property type="entry name" value="TPR-like"/>
    <property type="match status" value="1"/>
</dbReference>
<feature type="region of interest" description="Disordered" evidence="4">
    <location>
        <begin position="237"/>
        <end position="256"/>
    </location>
</feature>
<dbReference type="AlphaFoldDB" id="A0A5Q4VIU6"/>
<proteinExistence type="predicted"/>
<dbReference type="PANTHER" id="PTHR44943:SF8">
    <property type="entry name" value="TPR REPEAT-CONTAINING PROTEIN MJ0263"/>
    <property type="match status" value="1"/>
</dbReference>
<evidence type="ECO:0000256" key="4">
    <source>
        <dbReference type="SAM" id="MobiDB-lite"/>
    </source>
</evidence>
<keyword evidence="6" id="KW-1185">Reference proteome</keyword>
<dbReference type="EMBL" id="VDMB01000001">
    <property type="protein sequence ID" value="TYT76137.1"/>
    <property type="molecule type" value="Genomic_DNA"/>
</dbReference>
<name>A0A5Q4VIU6_9BACT</name>
<comment type="caution">
    <text evidence="5">The sequence shown here is derived from an EMBL/GenBank/DDBJ whole genome shotgun (WGS) entry which is preliminary data.</text>
</comment>
<dbReference type="PROSITE" id="PS50293">
    <property type="entry name" value="TPR_REGION"/>
    <property type="match status" value="2"/>
</dbReference>
<dbReference type="Pfam" id="PF13424">
    <property type="entry name" value="TPR_12"/>
    <property type="match status" value="1"/>
</dbReference>
<gene>
    <name evidence="5" type="ORF">FIM25_00860</name>
</gene>
<accession>A0A5Q4VIU6</accession>
<dbReference type="RefSeq" id="WP_139445201.1">
    <property type="nucleotide sequence ID" value="NZ_VDMB01000001.1"/>
</dbReference>
<feature type="repeat" description="TPR" evidence="3">
    <location>
        <begin position="70"/>
        <end position="103"/>
    </location>
</feature>
<reference evidence="5 6" key="1">
    <citation type="submission" date="2019-06" db="EMBL/GenBank/DDBJ databases">
        <title>Desulfobotulus mexicanus sp. nov., a novel sulfate-reducing bacterium isolated from the sediment of an alkaline crater lake in Mexico.</title>
        <authorList>
            <person name="Hirschler-Rea A."/>
        </authorList>
    </citation>
    <scope>NUCLEOTIDE SEQUENCE [LARGE SCALE GENOMIC DNA]</scope>
    <source>
        <strain evidence="5 6">PAR22N</strain>
    </source>
</reference>
<dbReference type="InterPro" id="IPR051685">
    <property type="entry name" value="Ycf3/AcsC/BcsC/TPR_MFPF"/>
</dbReference>
<dbReference type="OrthoDB" id="9815059at2"/>
<dbReference type="Pfam" id="PF13414">
    <property type="entry name" value="TPR_11"/>
    <property type="match status" value="1"/>
</dbReference>
<dbReference type="Pfam" id="PF13181">
    <property type="entry name" value="TPR_8"/>
    <property type="match status" value="1"/>
</dbReference>
<dbReference type="InterPro" id="IPR019734">
    <property type="entry name" value="TPR_rpt"/>
</dbReference>
<keyword evidence="1" id="KW-0677">Repeat</keyword>
<feature type="repeat" description="TPR" evidence="3">
    <location>
        <begin position="140"/>
        <end position="173"/>
    </location>
</feature>
<dbReference type="SMART" id="SM00028">
    <property type="entry name" value="TPR"/>
    <property type="match status" value="6"/>
</dbReference>
<protein>
    <submittedName>
        <fullName evidence="5">Tetratricopeptide repeat protein</fullName>
    </submittedName>
</protein>
<dbReference type="PANTHER" id="PTHR44943">
    <property type="entry name" value="CELLULOSE SYNTHASE OPERON PROTEIN C"/>
    <property type="match status" value="1"/>
</dbReference>
<dbReference type="InterPro" id="IPR011990">
    <property type="entry name" value="TPR-like_helical_dom_sf"/>
</dbReference>
<keyword evidence="2 3" id="KW-0802">TPR repeat</keyword>
<dbReference type="Gene3D" id="1.25.40.10">
    <property type="entry name" value="Tetratricopeptide repeat domain"/>
    <property type="match status" value="2"/>
</dbReference>
<evidence type="ECO:0000256" key="2">
    <source>
        <dbReference type="ARBA" id="ARBA00022803"/>
    </source>
</evidence>
<dbReference type="Proteomes" id="UP000321899">
    <property type="component" value="Unassembled WGS sequence"/>
</dbReference>
<evidence type="ECO:0000313" key="6">
    <source>
        <dbReference type="Proteomes" id="UP000321899"/>
    </source>
</evidence>